<accession>A0AA35QYC6</accession>
<name>A0AA35QYC6_GEOBA</name>
<dbReference type="InterPro" id="IPR027256">
    <property type="entry name" value="P-typ_ATPase_IB"/>
</dbReference>
<dbReference type="GO" id="GO:0005507">
    <property type="term" value="F:copper ion binding"/>
    <property type="evidence" value="ECO:0007669"/>
    <property type="project" value="TreeGrafter"/>
</dbReference>
<protein>
    <recommendedName>
        <fullName evidence="3">P-type Cu(+) transporter</fullName>
        <ecNumber evidence="3">7.2.2.8</ecNumber>
    </recommendedName>
</protein>
<dbReference type="SUPFAM" id="SSF81653">
    <property type="entry name" value="Calcium ATPase, transduction domain A"/>
    <property type="match status" value="1"/>
</dbReference>
<dbReference type="FunFam" id="3.30.70.100:FF:000001">
    <property type="entry name" value="ATPase copper transporting beta"/>
    <property type="match status" value="1"/>
</dbReference>
<evidence type="ECO:0000256" key="12">
    <source>
        <dbReference type="ARBA" id="ARBA00023008"/>
    </source>
</evidence>
<evidence type="ECO:0000256" key="13">
    <source>
        <dbReference type="ARBA" id="ARBA00023065"/>
    </source>
</evidence>
<dbReference type="Pfam" id="PF00122">
    <property type="entry name" value="E1-E2_ATPase"/>
    <property type="match status" value="1"/>
</dbReference>
<comment type="caution">
    <text evidence="15">Lacks conserved residue(s) required for the propagation of feature annotation.</text>
</comment>
<evidence type="ECO:0000256" key="3">
    <source>
        <dbReference type="ARBA" id="ARBA00012517"/>
    </source>
</evidence>
<evidence type="ECO:0000256" key="15">
    <source>
        <dbReference type="RuleBase" id="RU362081"/>
    </source>
</evidence>
<dbReference type="GO" id="GO:0140581">
    <property type="term" value="F:P-type monovalent copper transporter activity"/>
    <property type="evidence" value="ECO:0007669"/>
    <property type="project" value="UniProtKB-EC"/>
</dbReference>
<dbReference type="CDD" id="cd00371">
    <property type="entry name" value="HMA"/>
    <property type="match status" value="1"/>
</dbReference>
<dbReference type="InterPro" id="IPR023298">
    <property type="entry name" value="ATPase_P-typ_TM_dom_sf"/>
</dbReference>
<dbReference type="PANTHER" id="PTHR43520">
    <property type="entry name" value="ATP7, ISOFORM B"/>
    <property type="match status" value="1"/>
</dbReference>
<keyword evidence="13" id="KW-0406">Ion transport</keyword>
<comment type="caution">
    <text evidence="17">The sequence shown here is derived from an EMBL/GenBank/DDBJ whole genome shotgun (WGS) entry which is preliminary data.</text>
</comment>
<dbReference type="Proteomes" id="UP001174909">
    <property type="component" value="Unassembled WGS sequence"/>
</dbReference>
<feature type="transmembrane region" description="Helical" evidence="15">
    <location>
        <begin position="135"/>
        <end position="158"/>
    </location>
</feature>
<evidence type="ECO:0000256" key="11">
    <source>
        <dbReference type="ARBA" id="ARBA00022989"/>
    </source>
</evidence>
<dbReference type="NCBIfam" id="TIGR01494">
    <property type="entry name" value="ATPase_P-type"/>
    <property type="match status" value="1"/>
</dbReference>
<keyword evidence="10" id="KW-1278">Translocase</keyword>
<keyword evidence="18" id="KW-1185">Reference proteome</keyword>
<evidence type="ECO:0000256" key="8">
    <source>
        <dbReference type="ARBA" id="ARBA00022796"/>
    </source>
</evidence>
<evidence type="ECO:0000256" key="6">
    <source>
        <dbReference type="ARBA" id="ARBA00022723"/>
    </source>
</evidence>
<dbReference type="EMBL" id="CASHTH010000256">
    <property type="protein sequence ID" value="CAI7995765.1"/>
    <property type="molecule type" value="Genomic_DNA"/>
</dbReference>
<keyword evidence="6 15" id="KW-0479">Metal-binding</keyword>
<sequence>MGMTCASCVNKIEKYIAGKTGVHSIQVALLSELATVEFDENLTDSDILTKDIASLGFYVNLIAVTTRTEFTTVRFKVDLKGAQAVDILKTSLGMVEGIVDVKVSPSDSVVQVVVGYPFYKSCFKSLAHRSMGMDMLIATATSVAYVYSVAALITNMVTGLDYELFFDSGPLLLLFISLGELLEHISQEAVLLSHDDENFFREERISVDLVQKGDKLRIVPGDKILVDGCVVGGTSMIDESLITGEPLPVLKREGDPVIGGSINQNGALVTEATHVGSDTRLSQIVNLIEEAQTSKAPIQRIADRIAGVFVPFILASSLITFAGWMTAIGVCIGTKDDTTFNSTNVSSNDTLASRETECYSVALAFLHAISVLVIACPCALGLATPTAVMVGTGVGARKGILIKGGEPLENLCKIKVVVFDKTGTLTYGKPEVNCVIKSVSEAMLPLRTFIGVVGLAECCSEHPLGLAISNFAKKVFGDGLSGVCTNYHAEPGLGLSCSVKLSALPSVVDKTALLQCVRLPVTGSPTNQPLVDLDHTYQELERKITSYEQRGQTVVLTSIAGILVGAVVIHDKVKPEARQAIKCLQSMNVKVALLTGDNRRTALAIAQEVGIPEGNICAEVLPSHKKDNVTFSKKGTLR</sequence>
<dbReference type="AlphaFoldDB" id="A0AA35QYC6"/>
<feature type="domain" description="HMA" evidence="16">
    <location>
        <begin position="1"/>
        <end position="60"/>
    </location>
</feature>
<dbReference type="GO" id="GO:0005886">
    <property type="term" value="C:plasma membrane"/>
    <property type="evidence" value="ECO:0007669"/>
    <property type="project" value="TreeGrafter"/>
</dbReference>
<evidence type="ECO:0000256" key="14">
    <source>
        <dbReference type="ARBA" id="ARBA00023136"/>
    </source>
</evidence>
<evidence type="ECO:0000256" key="5">
    <source>
        <dbReference type="ARBA" id="ARBA00022692"/>
    </source>
</evidence>
<dbReference type="GO" id="GO:0055070">
    <property type="term" value="P:copper ion homeostasis"/>
    <property type="evidence" value="ECO:0007669"/>
    <property type="project" value="TreeGrafter"/>
</dbReference>
<dbReference type="PRINTS" id="PR00119">
    <property type="entry name" value="CATATPASE"/>
</dbReference>
<keyword evidence="12" id="KW-0186">Copper</keyword>
<reference evidence="17" key="1">
    <citation type="submission" date="2023-03" db="EMBL/GenBank/DDBJ databases">
        <authorList>
            <person name="Steffen K."/>
            <person name="Cardenas P."/>
        </authorList>
    </citation>
    <scope>NUCLEOTIDE SEQUENCE</scope>
</reference>
<evidence type="ECO:0000256" key="9">
    <source>
        <dbReference type="ARBA" id="ARBA00022840"/>
    </source>
</evidence>
<evidence type="ECO:0000313" key="17">
    <source>
        <dbReference type="EMBL" id="CAI7995765.1"/>
    </source>
</evidence>
<dbReference type="InterPro" id="IPR036163">
    <property type="entry name" value="HMA_dom_sf"/>
</dbReference>
<dbReference type="PROSITE" id="PS00154">
    <property type="entry name" value="ATPASE_E1_E2"/>
    <property type="match status" value="1"/>
</dbReference>
<keyword evidence="5 15" id="KW-0812">Transmembrane</keyword>
<dbReference type="GO" id="GO:0005524">
    <property type="term" value="F:ATP binding"/>
    <property type="evidence" value="ECO:0007669"/>
    <property type="project" value="UniProtKB-UniRule"/>
</dbReference>
<dbReference type="FunFam" id="2.70.150.10:FF:000002">
    <property type="entry name" value="Copper-transporting ATPase 1, putative"/>
    <property type="match status" value="1"/>
</dbReference>
<dbReference type="InterPro" id="IPR018303">
    <property type="entry name" value="ATPase_P-typ_P_site"/>
</dbReference>
<dbReference type="Gene3D" id="3.40.1110.10">
    <property type="entry name" value="Calcium-transporting ATPase, cytoplasmic domain N"/>
    <property type="match status" value="1"/>
</dbReference>
<keyword evidence="11 15" id="KW-1133">Transmembrane helix</keyword>
<dbReference type="SUPFAM" id="SSF55008">
    <property type="entry name" value="HMA, heavy metal-associated domain"/>
    <property type="match status" value="1"/>
</dbReference>
<organism evidence="17 18">
    <name type="scientific">Geodia barretti</name>
    <name type="common">Barrett's horny sponge</name>
    <dbReference type="NCBI Taxonomy" id="519541"/>
    <lineage>
        <taxon>Eukaryota</taxon>
        <taxon>Metazoa</taxon>
        <taxon>Porifera</taxon>
        <taxon>Demospongiae</taxon>
        <taxon>Heteroscleromorpha</taxon>
        <taxon>Tetractinellida</taxon>
        <taxon>Astrophorina</taxon>
        <taxon>Geodiidae</taxon>
        <taxon>Geodia</taxon>
    </lineage>
</organism>
<evidence type="ECO:0000256" key="4">
    <source>
        <dbReference type="ARBA" id="ARBA00022448"/>
    </source>
</evidence>
<evidence type="ECO:0000256" key="10">
    <source>
        <dbReference type="ARBA" id="ARBA00022967"/>
    </source>
</evidence>
<evidence type="ECO:0000259" key="16">
    <source>
        <dbReference type="PROSITE" id="PS50846"/>
    </source>
</evidence>
<dbReference type="InterPro" id="IPR059000">
    <property type="entry name" value="ATPase_P-type_domA"/>
</dbReference>
<dbReference type="InterPro" id="IPR023299">
    <property type="entry name" value="ATPase_P-typ_cyto_dom_N"/>
</dbReference>
<evidence type="ECO:0000256" key="7">
    <source>
        <dbReference type="ARBA" id="ARBA00022741"/>
    </source>
</evidence>
<dbReference type="GO" id="GO:0015677">
    <property type="term" value="P:copper ion import"/>
    <property type="evidence" value="ECO:0007669"/>
    <property type="project" value="TreeGrafter"/>
</dbReference>
<keyword evidence="8" id="KW-0187">Copper transport</keyword>
<dbReference type="Gene3D" id="3.30.70.100">
    <property type="match status" value="1"/>
</dbReference>
<evidence type="ECO:0000256" key="1">
    <source>
        <dbReference type="ARBA" id="ARBA00004166"/>
    </source>
</evidence>
<comment type="similarity">
    <text evidence="2 15">Belongs to the cation transport ATPase (P-type) (TC 3.A.3) family. Type IB subfamily.</text>
</comment>
<dbReference type="NCBIfam" id="TIGR01525">
    <property type="entry name" value="ATPase-IB_hvy"/>
    <property type="match status" value="1"/>
</dbReference>
<dbReference type="InterPro" id="IPR006121">
    <property type="entry name" value="HMA_dom"/>
</dbReference>
<keyword evidence="9 15" id="KW-0067">ATP-binding</keyword>
<keyword evidence="14 15" id="KW-0472">Membrane</keyword>
<dbReference type="Pfam" id="PF00403">
    <property type="entry name" value="HMA"/>
    <property type="match status" value="1"/>
</dbReference>
<evidence type="ECO:0000313" key="18">
    <source>
        <dbReference type="Proteomes" id="UP001174909"/>
    </source>
</evidence>
<gene>
    <name evidence="17" type="ORF">GBAR_LOCUS1749</name>
</gene>
<dbReference type="SUPFAM" id="SSF81665">
    <property type="entry name" value="Calcium ATPase, transmembrane domain M"/>
    <property type="match status" value="1"/>
</dbReference>
<proteinExistence type="inferred from homology"/>
<dbReference type="Gene3D" id="2.70.150.10">
    <property type="entry name" value="Calcium-transporting ATPase, cytoplasmic transduction domain A"/>
    <property type="match status" value="1"/>
</dbReference>
<dbReference type="GO" id="GO:0005802">
    <property type="term" value="C:trans-Golgi network"/>
    <property type="evidence" value="ECO:0007669"/>
    <property type="project" value="UniProtKB-ARBA"/>
</dbReference>
<evidence type="ECO:0000256" key="2">
    <source>
        <dbReference type="ARBA" id="ARBA00006024"/>
    </source>
</evidence>
<dbReference type="FunFam" id="3.40.50.1000:FF:000144">
    <property type="entry name" value="copper-transporting ATPase 1 isoform X2"/>
    <property type="match status" value="1"/>
</dbReference>
<dbReference type="InterPro" id="IPR036412">
    <property type="entry name" value="HAD-like_sf"/>
</dbReference>
<dbReference type="InterPro" id="IPR001757">
    <property type="entry name" value="P_typ_ATPase"/>
</dbReference>
<dbReference type="PROSITE" id="PS50846">
    <property type="entry name" value="HMA_2"/>
    <property type="match status" value="1"/>
</dbReference>
<feature type="transmembrane region" description="Helical" evidence="15">
    <location>
        <begin position="305"/>
        <end position="325"/>
    </location>
</feature>
<dbReference type="GO" id="GO:0043682">
    <property type="term" value="F:P-type divalent copper transporter activity"/>
    <property type="evidence" value="ECO:0007669"/>
    <property type="project" value="TreeGrafter"/>
</dbReference>
<comment type="subcellular location">
    <subcellularLocation>
        <location evidence="1">Golgi apparatus</location>
        <location evidence="1">trans-Golgi network membrane</location>
        <topology evidence="1">Multi-pass membrane protein</topology>
    </subcellularLocation>
    <subcellularLocation>
        <location evidence="15">Membrane</location>
    </subcellularLocation>
</comment>
<dbReference type="Pfam" id="PF00702">
    <property type="entry name" value="Hydrolase"/>
    <property type="match status" value="1"/>
</dbReference>
<dbReference type="InterPro" id="IPR023214">
    <property type="entry name" value="HAD_sf"/>
</dbReference>
<keyword evidence="7 15" id="KW-0547">Nucleotide-binding</keyword>
<dbReference type="InterPro" id="IPR008250">
    <property type="entry name" value="ATPase_P-typ_transduc_dom_A_sf"/>
</dbReference>
<dbReference type="SUPFAM" id="SSF56784">
    <property type="entry name" value="HAD-like"/>
    <property type="match status" value="1"/>
</dbReference>
<dbReference type="Gene3D" id="3.40.50.1000">
    <property type="entry name" value="HAD superfamily/HAD-like"/>
    <property type="match status" value="1"/>
</dbReference>
<keyword evidence="4" id="KW-0813">Transport</keyword>
<dbReference type="EC" id="7.2.2.8" evidence="3"/>
<dbReference type="GO" id="GO:0016887">
    <property type="term" value="F:ATP hydrolysis activity"/>
    <property type="evidence" value="ECO:0007669"/>
    <property type="project" value="InterPro"/>
</dbReference>
<dbReference type="PANTHER" id="PTHR43520:SF8">
    <property type="entry name" value="P-TYPE CU(+) TRANSPORTER"/>
    <property type="match status" value="1"/>
</dbReference>